<feature type="domain" description="Guanylate cyclase" evidence="1">
    <location>
        <begin position="8"/>
        <end position="62"/>
    </location>
</feature>
<dbReference type="GO" id="GO:0035556">
    <property type="term" value="P:intracellular signal transduction"/>
    <property type="evidence" value="ECO:0007669"/>
    <property type="project" value="InterPro"/>
</dbReference>
<evidence type="ECO:0000259" key="1">
    <source>
        <dbReference type="PROSITE" id="PS50125"/>
    </source>
</evidence>
<dbReference type="InterPro" id="IPR029787">
    <property type="entry name" value="Nucleotide_cyclase"/>
</dbReference>
<dbReference type="PANTHER" id="PTHR43081">
    <property type="entry name" value="ADENYLATE CYCLASE, TERMINAL-DIFFERENTIATION SPECIFIC-RELATED"/>
    <property type="match status" value="1"/>
</dbReference>
<dbReference type="InterPro" id="IPR050697">
    <property type="entry name" value="Adenylyl/Guanylyl_Cyclase_3/4"/>
</dbReference>
<dbReference type="Pfam" id="PF00211">
    <property type="entry name" value="Guanylate_cyc"/>
    <property type="match status" value="1"/>
</dbReference>
<reference evidence="2" key="2">
    <citation type="journal article" date="2014" name="ISME J.">
        <title>Microbial stratification in low pH oxic and suboxic macroscopic growths along an acid mine drainage.</title>
        <authorList>
            <person name="Mendez-Garcia C."/>
            <person name="Mesa V."/>
            <person name="Sprenger R.R."/>
            <person name="Richter M."/>
            <person name="Diez M.S."/>
            <person name="Solano J."/>
            <person name="Bargiela R."/>
            <person name="Golyshina O.V."/>
            <person name="Manteca A."/>
            <person name="Ramos J.L."/>
            <person name="Gallego J.R."/>
            <person name="Llorente I."/>
            <person name="Martins Dos Santos V.A."/>
            <person name="Jensen O.N."/>
            <person name="Pelaez A.I."/>
            <person name="Sanchez J."/>
            <person name="Ferrer M."/>
        </authorList>
    </citation>
    <scope>NUCLEOTIDE SEQUENCE</scope>
</reference>
<comment type="caution">
    <text evidence="2">The sequence shown here is derived from an EMBL/GenBank/DDBJ whole genome shotgun (WGS) entry which is preliminary data.</text>
</comment>
<dbReference type="PANTHER" id="PTHR43081:SF19">
    <property type="entry name" value="PH-SENSITIVE ADENYLATE CYCLASE RV1264"/>
    <property type="match status" value="1"/>
</dbReference>
<proteinExistence type="predicted"/>
<gene>
    <name evidence="2" type="ORF">B2A_02997</name>
</gene>
<dbReference type="CDD" id="cd07302">
    <property type="entry name" value="CHD"/>
    <property type="match status" value="1"/>
</dbReference>
<feature type="non-terminal residue" evidence="2">
    <location>
        <position position="94"/>
    </location>
</feature>
<dbReference type="GO" id="GO:0006171">
    <property type="term" value="P:cAMP biosynthetic process"/>
    <property type="evidence" value="ECO:0007669"/>
    <property type="project" value="TreeGrafter"/>
</dbReference>
<dbReference type="AlphaFoldDB" id="T1C9G8"/>
<accession>T1C9G8</accession>
<organism evidence="2">
    <name type="scientific">mine drainage metagenome</name>
    <dbReference type="NCBI Taxonomy" id="410659"/>
    <lineage>
        <taxon>unclassified sequences</taxon>
        <taxon>metagenomes</taxon>
        <taxon>ecological metagenomes</taxon>
    </lineage>
</organism>
<dbReference type="SUPFAM" id="SSF55073">
    <property type="entry name" value="Nucleotide cyclase"/>
    <property type="match status" value="1"/>
</dbReference>
<dbReference type="EMBL" id="AUZZ01002013">
    <property type="protein sequence ID" value="EQD62089.1"/>
    <property type="molecule type" value="Genomic_DNA"/>
</dbReference>
<protein>
    <submittedName>
        <fullName evidence="2">Adenylate/guanylate cyclase</fullName>
    </submittedName>
</protein>
<reference evidence="2" key="1">
    <citation type="submission" date="2013-08" db="EMBL/GenBank/DDBJ databases">
        <authorList>
            <person name="Mendez C."/>
            <person name="Richter M."/>
            <person name="Ferrer M."/>
            <person name="Sanchez J."/>
        </authorList>
    </citation>
    <scope>NUCLEOTIDE SEQUENCE</scope>
</reference>
<sequence>MGEEVELAVLFADVVGSTRLYERMGDQRARDMVALCIDVMRSATEHCGGTVIKTMGDEVMATFPSAEAALNAAAQMQKQISAHTQLRVEASRSR</sequence>
<dbReference type="InterPro" id="IPR001054">
    <property type="entry name" value="A/G_cyclase"/>
</dbReference>
<name>T1C9G8_9ZZZZ</name>
<dbReference type="PROSITE" id="PS50125">
    <property type="entry name" value="GUANYLATE_CYCLASE_2"/>
    <property type="match status" value="1"/>
</dbReference>
<dbReference type="Gene3D" id="3.30.70.1230">
    <property type="entry name" value="Nucleotide cyclase"/>
    <property type="match status" value="1"/>
</dbReference>
<evidence type="ECO:0000313" key="2">
    <source>
        <dbReference type="EMBL" id="EQD62089.1"/>
    </source>
</evidence>